<sequence>MNVEEIKQYCMGKENAYEDYPFGDIPICYRLNGGGIFAQVYPLEGDYKITLRCETEYGQFFRTAFPDIVVKGYHCPKMQQPYFNTVYLNDFEDSNLLLDMIDHSYNEVLKRLSKKKR</sequence>
<accession>A0A1M7YKY6</accession>
<evidence type="ECO:0000313" key="1">
    <source>
        <dbReference type="EMBL" id="SHO53254.1"/>
    </source>
</evidence>
<keyword evidence="1" id="KW-0238">DNA-binding</keyword>
<dbReference type="InterPro" id="IPR058532">
    <property type="entry name" value="YjbR/MT2646/Rv2570-like"/>
</dbReference>
<keyword evidence="2" id="KW-1185">Reference proteome</keyword>
<reference evidence="1 2" key="1">
    <citation type="submission" date="2016-12" db="EMBL/GenBank/DDBJ databases">
        <authorList>
            <person name="Song W.-J."/>
            <person name="Kurnit D.M."/>
        </authorList>
    </citation>
    <scope>NUCLEOTIDE SEQUENCE [LARGE SCALE GENOMIC DNA]</scope>
    <source>
        <strain evidence="1 2">DSM 12503</strain>
    </source>
</reference>
<name>A0A1M7YKY6_9FIRM</name>
<proteinExistence type="predicted"/>
<dbReference type="RefSeq" id="WP_073590664.1">
    <property type="nucleotide sequence ID" value="NZ_FRFD01000013.1"/>
</dbReference>
<gene>
    <name evidence="1" type="ORF">SAMN02745217_04024</name>
</gene>
<dbReference type="InterPro" id="IPR038056">
    <property type="entry name" value="YjbR-like_sf"/>
</dbReference>
<dbReference type="OrthoDB" id="67353at2"/>
<dbReference type="AlphaFoldDB" id="A0A1M7YKY6"/>
<protein>
    <submittedName>
        <fullName evidence="1">Predicted DNA-binding protein, MmcQ/YjbR family</fullName>
    </submittedName>
</protein>
<dbReference type="Gene3D" id="3.90.1150.30">
    <property type="match status" value="1"/>
</dbReference>
<evidence type="ECO:0000313" key="2">
    <source>
        <dbReference type="Proteomes" id="UP000184612"/>
    </source>
</evidence>
<dbReference type="GO" id="GO:0003677">
    <property type="term" value="F:DNA binding"/>
    <property type="evidence" value="ECO:0007669"/>
    <property type="project" value="UniProtKB-KW"/>
</dbReference>
<dbReference type="STRING" id="1121345.SAMN02745217_04024"/>
<dbReference type="Proteomes" id="UP000184612">
    <property type="component" value="Unassembled WGS sequence"/>
</dbReference>
<dbReference type="Pfam" id="PF04237">
    <property type="entry name" value="YjbR"/>
    <property type="match status" value="1"/>
</dbReference>
<dbReference type="SUPFAM" id="SSF142906">
    <property type="entry name" value="YjbR-like"/>
    <property type="match status" value="1"/>
</dbReference>
<dbReference type="EMBL" id="FRFD01000013">
    <property type="protein sequence ID" value="SHO53254.1"/>
    <property type="molecule type" value="Genomic_DNA"/>
</dbReference>
<organism evidence="1 2">
    <name type="scientific">Anaerocolumna xylanovorans DSM 12503</name>
    <dbReference type="NCBI Taxonomy" id="1121345"/>
    <lineage>
        <taxon>Bacteria</taxon>
        <taxon>Bacillati</taxon>
        <taxon>Bacillota</taxon>
        <taxon>Clostridia</taxon>
        <taxon>Lachnospirales</taxon>
        <taxon>Lachnospiraceae</taxon>
        <taxon>Anaerocolumna</taxon>
    </lineage>
</organism>